<evidence type="ECO:0000313" key="3">
    <source>
        <dbReference type="Proteomes" id="UP000018162"/>
    </source>
</evidence>
<evidence type="ECO:0000313" key="2">
    <source>
        <dbReference type="EMBL" id="CDC75086.1"/>
    </source>
</evidence>
<comment type="caution">
    <text evidence="2">The sequence shown here is derived from an EMBL/GenBank/DDBJ whole genome shotgun (WGS) entry which is preliminary data.</text>
</comment>
<dbReference type="Proteomes" id="UP000018162">
    <property type="component" value="Unassembled WGS sequence"/>
</dbReference>
<organism evidence="2 3">
    <name type="scientific">Agathobacter rectalis CAG:36</name>
    <dbReference type="NCBI Taxonomy" id="1263079"/>
    <lineage>
        <taxon>Bacteria</taxon>
        <taxon>Bacillati</taxon>
        <taxon>Bacillota</taxon>
        <taxon>Clostridia</taxon>
        <taxon>Lachnospirales</taxon>
        <taxon>Lachnospiraceae</taxon>
        <taxon>Agathobacter</taxon>
    </lineage>
</organism>
<feature type="compositionally biased region" description="Basic and acidic residues" evidence="1">
    <location>
        <begin position="63"/>
        <end position="76"/>
    </location>
</feature>
<dbReference type="EMBL" id="CBFV010000095">
    <property type="protein sequence ID" value="CDC75086.1"/>
    <property type="molecule type" value="Genomic_DNA"/>
</dbReference>
<accession>R6U4R0</accession>
<gene>
    <name evidence="2" type="ORF">BN626_01965</name>
</gene>
<feature type="region of interest" description="Disordered" evidence="1">
    <location>
        <begin position="54"/>
        <end position="76"/>
    </location>
</feature>
<sequence>MRNYENRLKAIQRIADAKSAKVVFVDYKNGKYYKSGTDIEVDIDTTKADTVIIDDIPDSPPEFLEKGDDMKNESDG</sequence>
<reference evidence="2" key="1">
    <citation type="submission" date="2012-11" db="EMBL/GenBank/DDBJ databases">
        <title>Dependencies among metagenomic species, viruses, plasmids and units of genetic variation.</title>
        <authorList>
            <person name="Nielsen H.B."/>
            <person name="Almeida M."/>
            <person name="Juncker A.S."/>
            <person name="Rasmussen S."/>
            <person name="Li J."/>
            <person name="Sunagawa S."/>
            <person name="Plichta D."/>
            <person name="Gautier L."/>
            <person name="Le Chatelier E."/>
            <person name="Peletier E."/>
            <person name="Bonde I."/>
            <person name="Nielsen T."/>
            <person name="Manichanh C."/>
            <person name="Arumugam M."/>
            <person name="Batto J."/>
            <person name="Santos M.B.Q.D."/>
            <person name="Blom N."/>
            <person name="Borruel N."/>
            <person name="Burgdorf K.S."/>
            <person name="Boumezbeur F."/>
            <person name="Casellas F."/>
            <person name="Dore J."/>
            <person name="Guarner F."/>
            <person name="Hansen T."/>
            <person name="Hildebrand F."/>
            <person name="Kaas R.S."/>
            <person name="Kennedy S."/>
            <person name="Kristiansen K."/>
            <person name="Kultima J.R."/>
            <person name="Leonard P."/>
            <person name="Levenez F."/>
            <person name="Lund O."/>
            <person name="Moumen B."/>
            <person name="Le Paslier D."/>
            <person name="Pons N."/>
            <person name="Pedersen O."/>
            <person name="Prifti E."/>
            <person name="Qin J."/>
            <person name="Raes J."/>
            <person name="Tap J."/>
            <person name="Tims S."/>
            <person name="Ussery D.W."/>
            <person name="Yamada T."/>
            <person name="MetaHit consortium"/>
            <person name="Renault P."/>
            <person name="Sicheritz-Ponten T."/>
            <person name="Bork P."/>
            <person name="Wang J."/>
            <person name="Brunak S."/>
            <person name="Ehrlich S.D."/>
        </authorList>
    </citation>
    <scope>NUCLEOTIDE SEQUENCE [LARGE SCALE GENOMIC DNA]</scope>
</reference>
<protein>
    <submittedName>
        <fullName evidence="2">Uncharacterized protein</fullName>
    </submittedName>
</protein>
<dbReference type="AlphaFoldDB" id="R6U4R0"/>
<name>R6U4R0_9FIRM</name>
<proteinExistence type="predicted"/>
<evidence type="ECO:0000256" key="1">
    <source>
        <dbReference type="SAM" id="MobiDB-lite"/>
    </source>
</evidence>